<accession>A0A8R7TMM9</accession>
<feature type="region of interest" description="Disordered" evidence="1">
    <location>
        <begin position="1"/>
        <end position="30"/>
    </location>
</feature>
<evidence type="ECO:0000313" key="3">
    <source>
        <dbReference type="Proteomes" id="UP000015106"/>
    </source>
</evidence>
<evidence type="ECO:0000256" key="1">
    <source>
        <dbReference type="SAM" id="MobiDB-lite"/>
    </source>
</evidence>
<evidence type="ECO:0000313" key="2">
    <source>
        <dbReference type="EnsemblPlants" id="TuG1812G0200005303.01.T01.cds409202"/>
    </source>
</evidence>
<reference evidence="2" key="3">
    <citation type="submission" date="2022-06" db="UniProtKB">
        <authorList>
            <consortium name="EnsemblPlants"/>
        </authorList>
    </citation>
    <scope>IDENTIFICATION</scope>
</reference>
<dbReference type="EnsemblPlants" id="TuG1812G0200005303.01.T01">
    <property type="protein sequence ID" value="TuG1812G0200005303.01.T01.cds409202"/>
    <property type="gene ID" value="TuG1812G0200005303.01"/>
</dbReference>
<feature type="compositionally biased region" description="Polar residues" evidence="1">
    <location>
        <begin position="1"/>
        <end position="15"/>
    </location>
</feature>
<name>A0A8R7TMM9_TRIUA</name>
<dbReference type="AlphaFoldDB" id="A0A8R7TMM9"/>
<proteinExistence type="predicted"/>
<keyword evidence="3" id="KW-1185">Reference proteome</keyword>
<sequence length="57" mass="5906">MYVLTQITRRSNQSFEAPAEGTSAQGKATSSAERMTALGTVAAPTSAALHGVRRPTA</sequence>
<reference evidence="2" key="2">
    <citation type="submission" date="2018-03" db="EMBL/GenBank/DDBJ databases">
        <title>The Triticum urartu genome reveals the dynamic nature of wheat genome evolution.</title>
        <authorList>
            <person name="Ling H."/>
            <person name="Ma B."/>
            <person name="Shi X."/>
            <person name="Liu H."/>
            <person name="Dong L."/>
            <person name="Sun H."/>
            <person name="Cao Y."/>
            <person name="Gao Q."/>
            <person name="Zheng S."/>
            <person name="Li Y."/>
            <person name="Yu Y."/>
            <person name="Du H."/>
            <person name="Qi M."/>
            <person name="Li Y."/>
            <person name="Yu H."/>
            <person name="Cui Y."/>
            <person name="Wang N."/>
            <person name="Chen C."/>
            <person name="Wu H."/>
            <person name="Zhao Y."/>
            <person name="Zhang J."/>
            <person name="Li Y."/>
            <person name="Zhou W."/>
            <person name="Zhang B."/>
            <person name="Hu W."/>
            <person name="Eijk M."/>
            <person name="Tang J."/>
            <person name="Witsenboer H."/>
            <person name="Zhao S."/>
            <person name="Li Z."/>
            <person name="Zhang A."/>
            <person name="Wang D."/>
            <person name="Liang C."/>
        </authorList>
    </citation>
    <scope>NUCLEOTIDE SEQUENCE [LARGE SCALE GENOMIC DNA]</scope>
    <source>
        <strain evidence="2">cv. G1812</strain>
    </source>
</reference>
<dbReference type="Gramene" id="TuG1812G0200005303.01.T01">
    <property type="protein sequence ID" value="TuG1812G0200005303.01.T01.cds409202"/>
    <property type="gene ID" value="TuG1812G0200005303.01"/>
</dbReference>
<protein>
    <submittedName>
        <fullName evidence="2">Uncharacterized protein</fullName>
    </submittedName>
</protein>
<reference evidence="3" key="1">
    <citation type="journal article" date="2013" name="Nature">
        <title>Draft genome of the wheat A-genome progenitor Triticum urartu.</title>
        <authorList>
            <person name="Ling H.Q."/>
            <person name="Zhao S."/>
            <person name="Liu D."/>
            <person name="Wang J."/>
            <person name="Sun H."/>
            <person name="Zhang C."/>
            <person name="Fan H."/>
            <person name="Li D."/>
            <person name="Dong L."/>
            <person name="Tao Y."/>
            <person name="Gao C."/>
            <person name="Wu H."/>
            <person name="Li Y."/>
            <person name="Cui Y."/>
            <person name="Guo X."/>
            <person name="Zheng S."/>
            <person name="Wang B."/>
            <person name="Yu K."/>
            <person name="Liang Q."/>
            <person name="Yang W."/>
            <person name="Lou X."/>
            <person name="Chen J."/>
            <person name="Feng M."/>
            <person name="Jian J."/>
            <person name="Zhang X."/>
            <person name="Luo G."/>
            <person name="Jiang Y."/>
            <person name="Liu J."/>
            <person name="Wang Z."/>
            <person name="Sha Y."/>
            <person name="Zhang B."/>
            <person name="Wu H."/>
            <person name="Tang D."/>
            <person name="Shen Q."/>
            <person name="Xue P."/>
            <person name="Zou S."/>
            <person name="Wang X."/>
            <person name="Liu X."/>
            <person name="Wang F."/>
            <person name="Yang Y."/>
            <person name="An X."/>
            <person name="Dong Z."/>
            <person name="Zhang K."/>
            <person name="Zhang X."/>
            <person name="Luo M.C."/>
            <person name="Dvorak J."/>
            <person name="Tong Y."/>
            <person name="Wang J."/>
            <person name="Yang H."/>
            <person name="Li Z."/>
            <person name="Wang D."/>
            <person name="Zhang A."/>
            <person name="Wang J."/>
        </authorList>
    </citation>
    <scope>NUCLEOTIDE SEQUENCE</scope>
    <source>
        <strain evidence="3">cv. G1812</strain>
    </source>
</reference>
<organism evidence="2 3">
    <name type="scientific">Triticum urartu</name>
    <name type="common">Red wild einkorn</name>
    <name type="synonym">Crithodium urartu</name>
    <dbReference type="NCBI Taxonomy" id="4572"/>
    <lineage>
        <taxon>Eukaryota</taxon>
        <taxon>Viridiplantae</taxon>
        <taxon>Streptophyta</taxon>
        <taxon>Embryophyta</taxon>
        <taxon>Tracheophyta</taxon>
        <taxon>Spermatophyta</taxon>
        <taxon>Magnoliopsida</taxon>
        <taxon>Liliopsida</taxon>
        <taxon>Poales</taxon>
        <taxon>Poaceae</taxon>
        <taxon>BOP clade</taxon>
        <taxon>Pooideae</taxon>
        <taxon>Triticodae</taxon>
        <taxon>Triticeae</taxon>
        <taxon>Triticinae</taxon>
        <taxon>Triticum</taxon>
    </lineage>
</organism>
<dbReference type="Proteomes" id="UP000015106">
    <property type="component" value="Chromosome 2"/>
</dbReference>